<dbReference type="EMBL" id="CP159578">
    <property type="protein sequence ID" value="XCJ79433.1"/>
    <property type="molecule type" value="Genomic_DNA"/>
</dbReference>
<accession>A0AB74UCG6</accession>
<organism evidence="2">
    <name type="scientific">Salinicola endophyticus</name>
    <dbReference type="NCBI Taxonomy" id="1949083"/>
    <lineage>
        <taxon>Bacteria</taxon>
        <taxon>Pseudomonadati</taxon>
        <taxon>Pseudomonadota</taxon>
        <taxon>Gammaproteobacteria</taxon>
        <taxon>Oceanospirillales</taxon>
        <taxon>Halomonadaceae</taxon>
        <taxon>Salinicola</taxon>
    </lineage>
</organism>
<dbReference type="AlphaFoldDB" id="A0AB74UCG6"/>
<feature type="compositionally biased region" description="Low complexity" evidence="1">
    <location>
        <begin position="197"/>
        <end position="214"/>
    </location>
</feature>
<sequence>MTPAPTPAPPIPPDAALPVALGERHWLDCLDAIADDDQLRPWLAQARFRQRLIARLRARHRLPATDELPPLDAADRCLCRLDTTALAACARAAGVIVHADAFAGTIEAPLVSALRARFGDVLHRLALEQRDQLRPEPQTTPPASDLEALAAAVERDGWRCVGAWYHAQPRGWQAWLALAWRTTPAVAFTDATDDDALPPTAQRDAASAIARHAATLVTDADPTPAPGGGTRADATADEERP</sequence>
<protein>
    <recommendedName>
        <fullName evidence="3">Type III secretion protein</fullName>
    </recommendedName>
</protein>
<dbReference type="RefSeq" id="WP_353980366.1">
    <property type="nucleotide sequence ID" value="NZ_CP159578.1"/>
</dbReference>
<evidence type="ECO:0008006" key="3">
    <source>
        <dbReference type="Google" id="ProtNLM"/>
    </source>
</evidence>
<name>A0AB74UCG6_9GAMM</name>
<gene>
    <name evidence="2" type="ORF">ABV408_18625</name>
</gene>
<feature type="region of interest" description="Disordered" evidence="1">
    <location>
        <begin position="193"/>
        <end position="241"/>
    </location>
</feature>
<evidence type="ECO:0000313" key="2">
    <source>
        <dbReference type="EMBL" id="XCJ79433.1"/>
    </source>
</evidence>
<reference evidence="2" key="1">
    <citation type="submission" date="2024-06" db="EMBL/GenBank/DDBJ databases">
        <title>Complete genome of Salinicola endophyticus HNIBRBA4755.</title>
        <authorList>
            <person name="Shin S.Y."/>
            <person name="Kang H."/>
            <person name="Song J."/>
        </authorList>
    </citation>
    <scope>NUCLEOTIDE SEQUENCE</scope>
    <source>
        <strain evidence="2">HNIBRBA4755</strain>
    </source>
</reference>
<evidence type="ECO:0000256" key="1">
    <source>
        <dbReference type="SAM" id="MobiDB-lite"/>
    </source>
</evidence>
<proteinExistence type="predicted"/>